<organism evidence="2 3">
    <name type="scientific">Desulfobulbus propionicus (strain ATCC 33891 / DSM 2032 / VKM B-1956 / 1pr3)</name>
    <dbReference type="NCBI Taxonomy" id="577650"/>
    <lineage>
        <taxon>Bacteria</taxon>
        <taxon>Pseudomonadati</taxon>
        <taxon>Thermodesulfobacteriota</taxon>
        <taxon>Desulfobulbia</taxon>
        <taxon>Desulfobulbales</taxon>
        <taxon>Desulfobulbaceae</taxon>
        <taxon>Desulfobulbus</taxon>
    </lineage>
</organism>
<sequence>MPLSLPLILGLLATALALCLLAALLVLHRDKSERLRARKRIEALQQKIEAALHDEGFDAERLAFGTALKAASLTTELQRPRLDTLAKLDKRPPEKYRILSKLASQGLEVEEIAAILGISSVEAGQLLSLSAMAKYGR</sequence>
<feature type="coiled-coil region" evidence="1">
    <location>
        <begin position="27"/>
        <end position="54"/>
    </location>
</feature>
<evidence type="ECO:0000313" key="3">
    <source>
        <dbReference type="Proteomes" id="UP000006365"/>
    </source>
</evidence>
<reference evidence="2 3" key="1">
    <citation type="journal article" date="2011" name="Stand. Genomic Sci.">
        <title>Complete genome sequence of Desulfobulbus propionicus type strain (1pr3).</title>
        <authorList>
            <person name="Pagani I."/>
            <person name="Lapidus A."/>
            <person name="Nolan M."/>
            <person name="Lucas S."/>
            <person name="Hammon N."/>
            <person name="Deshpande S."/>
            <person name="Cheng J.F."/>
            <person name="Chertkov O."/>
            <person name="Davenport K."/>
            <person name="Tapia R."/>
            <person name="Han C."/>
            <person name="Goodwin L."/>
            <person name="Pitluck S."/>
            <person name="Liolios K."/>
            <person name="Mavromatis K."/>
            <person name="Ivanova N."/>
            <person name="Mikhailova N."/>
            <person name="Pati A."/>
            <person name="Chen A."/>
            <person name="Palaniappan K."/>
            <person name="Land M."/>
            <person name="Hauser L."/>
            <person name="Chang Y.J."/>
            <person name="Jeffries C.D."/>
            <person name="Detter J.C."/>
            <person name="Brambilla E."/>
            <person name="Kannan K.P."/>
            <person name="Djao O.D."/>
            <person name="Rohde M."/>
            <person name="Pukall R."/>
            <person name="Spring S."/>
            <person name="Goker M."/>
            <person name="Sikorski J."/>
            <person name="Woyke T."/>
            <person name="Bristow J."/>
            <person name="Eisen J.A."/>
            <person name="Markowitz V."/>
            <person name="Hugenholtz P."/>
            <person name="Kyrpides N.C."/>
            <person name="Klenk H.P."/>
        </authorList>
    </citation>
    <scope>NUCLEOTIDE SEQUENCE [LARGE SCALE GENOMIC DNA]</scope>
    <source>
        <strain evidence="3">ATCC 33891 / DSM 2032 / 1pr3</strain>
    </source>
</reference>
<protein>
    <submittedName>
        <fullName evidence="2">Uncharacterized protein</fullName>
    </submittedName>
</protein>
<gene>
    <name evidence="2" type="ordered locus">Despr_2244</name>
</gene>
<keyword evidence="3" id="KW-1185">Reference proteome</keyword>
<keyword evidence="1" id="KW-0175">Coiled coil</keyword>
<dbReference type="KEGG" id="dpr:Despr_2244"/>
<dbReference type="AlphaFoldDB" id="A0A7U3YN09"/>
<proteinExistence type="predicted"/>
<name>A0A7U3YN09_DESPD</name>
<dbReference type="EMBL" id="CP002364">
    <property type="protein sequence ID" value="ADW18388.1"/>
    <property type="molecule type" value="Genomic_DNA"/>
</dbReference>
<evidence type="ECO:0000313" key="2">
    <source>
        <dbReference type="EMBL" id="ADW18388.1"/>
    </source>
</evidence>
<dbReference type="Proteomes" id="UP000006365">
    <property type="component" value="Chromosome"/>
</dbReference>
<evidence type="ECO:0000256" key="1">
    <source>
        <dbReference type="SAM" id="Coils"/>
    </source>
</evidence>
<accession>A0A7U3YN09</accession>
<dbReference type="RefSeq" id="WP_015724926.1">
    <property type="nucleotide sequence ID" value="NC_014972.1"/>
</dbReference>